<proteinExistence type="predicted"/>
<dbReference type="EMBL" id="JAQNDI010000004">
    <property type="protein sequence ID" value="MDC0692662.1"/>
    <property type="molecule type" value="Genomic_DNA"/>
</dbReference>
<name>A0ABT5CM89_9ENTR</name>
<reference evidence="1 2" key="1">
    <citation type="submission" date="2023-01" db="EMBL/GenBank/DDBJ databases">
        <authorList>
            <person name="Dale J."/>
        </authorList>
    </citation>
    <scope>NUCLEOTIDE SEQUENCE [LARGE SCALE GENOMIC DNA]</scope>
    <source>
        <strain evidence="1 2">2022EL-01098</strain>
    </source>
</reference>
<sequence>MQNNEMQKNEMQEQQETESPAVDFSAEFDALINANGKITPALLMAVNRYFLYFTFFESLLLGCAGSQGKSLKYAVKLLELKMVDLDILKLTYQFFADRYLADSIKFDSLCGDLLHTKQKAKDIKIAAMNSRSDDPEVQLDVCIFVCFRLRNNLFHGPKWRYLLEGQEELLLTAGDLIHSILEKAPRGKEGWVFQDILSSTE</sequence>
<comment type="caution">
    <text evidence="1">The sequence shown here is derived from an EMBL/GenBank/DDBJ whole genome shotgun (WGS) entry which is preliminary data.</text>
</comment>
<organism evidence="1 2">
    <name type="scientific">Klebsiella pasteurii</name>
    <dbReference type="NCBI Taxonomy" id="2587529"/>
    <lineage>
        <taxon>Bacteria</taxon>
        <taxon>Pseudomonadati</taxon>
        <taxon>Pseudomonadota</taxon>
        <taxon>Gammaproteobacteria</taxon>
        <taxon>Enterobacterales</taxon>
        <taxon>Enterobacteriaceae</taxon>
        <taxon>Klebsiella/Raoultella group</taxon>
        <taxon>Klebsiella</taxon>
    </lineage>
</organism>
<protein>
    <submittedName>
        <fullName evidence="1">Uncharacterized protein</fullName>
    </submittedName>
</protein>
<evidence type="ECO:0000313" key="2">
    <source>
        <dbReference type="Proteomes" id="UP001221816"/>
    </source>
</evidence>
<dbReference type="Proteomes" id="UP001221816">
    <property type="component" value="Unassembled WGS sequence"/>
</dbReference>
<accession>A0ABT5CM89</accession>
<keyword evidence="2" id="KW-1185">Reference proteome</keyword>
<dbReference type="RefSeq" id="WP_272027061.1">
    <property type="nucleotide sequence ID" value="NZ_JAQNDH010000002.1"/>
</dbReference>
<evidence type="ECO:0000313" key="1">
    <source>
        <dbReference type="EMBL" id="MDC0692662.1"/>
    </source>
</evidence>
<gene>
    <name evidence="1" type="ORF">PIK62_08400</name>
</gene>